<name>A0AAW5INV8_9BACT</name>
<sequence>MKTKILFFVVLLALAPTFSTVSYGQAALRGLAGGLLRKAVEKKNNNTKTMETATTRTDGNSATNITNANDEVTLVVSGKAVDGEKATAVALRSAIEQAYGTFVSANTTILNDELVKDEIVTISNGNIKSYKVLSDVKCEDGQVMVTVDATVCISKLVSYAKSKGASTEFAGATFAQNMKMKELNKKSELLALQNVLSMTKELLPVAFDKKLYVLDPTVPTAKIMDSNLPDPKLKQQYNHFQSLTDGYYEMVVNVVMESNDNTEKALSSIYETLKAISLSKEEITEYKKVGMTLSEIHIFMPGYCESFENYWRLTFRNSKEDIDKWLLKFISLFASEFSNFKIVDNLGNSSTIQGQLMAIDDCTHDSRLGGTVGDYKRLEKDGVMNRSGCGVGMGYFTQGTGLFKEGVNIYLHLPKYEYSQRGASRLVLSCMKDNYAYWILTFRIPASEISKYSDFKLMPKSK</sequence>
<keyword evidence="1" id="KW-0732">Signal</keyword>
<dbReference type="AlphaFoldDB" id="A0AAW5INV8"/>
<evidence type="ECO:0000256" key="1">
    <source>
        <dbReference type="SAM" id="SignalP"/>
    </source>
</evidence>
<evidence type="ECO:0000313" key="3">
    <source>
        <dbReference type="Proteomes" id="UP001204486"/>
    </source>
</evidence>
<gene>
    <name evidence="2" type="ORF">NNC55_04065</name>
</gene>
<reference evidence="2" key="1">
    <citation type="submission" date="2022-07" db="EMBL/GenBank/DDBJ databases">
        <title>Prevotella copri.</title>
        <authorList>
            <person name="Yang C."/>
        </authorList>
    </citation>
    <scope>NUCLEOTIDE SEQUENCE</scope>
    <source>
        <strain evidence="2">HF1476</strain>
    </source>
</reference>
<dbReference type="EMBL" id="JANDWN010000007">
    <property type="protein sequence ID" value="MCP9599131.1"/>
    <property type="molecule type" value="Genomic_DNA"/>
</dbReference>
<dbReference type="Proteomes" id="UP001204486">
    <property type="component" value="Unassembled WGS sequence"/>
</dbReference>
<evidence type="ECO:0000313" key="2">
    <source>
        <dbReference type="EMBL" id="MCP9599131.1"/>
    </source>
</evidence>
<proteinExistence type="predicted"/>
<accession>A0AAW5INV8</accession>
<dbReference type="RefSeq" id="WP_254973661.1">
    <property type="nucleotide sequence ID" value="NZ_JANDWK010000007.1"/>
</dbReference>
<feature type="signal peptide" evidence="1">
    <location>
        <begin position="1"/>
        <end position="26"/>
    </location>
</feature>
<comment type="caution">
    <text evidence="2">The sequence shown here is derived from an EMBL/GenBank/DDBJ whole genome shotgun (WGS) entry which is preliminary data.</text>
</comment>
<organism evidence="2 3">
    <name type="scientific">Segatella copri</name>
    <dbReference type="NCBI Taxonomy" id="165179"/>
    <lineage>
        <taxon>Bacteria</taxon>
        <taxon>Pseudomonadati</taxon>
        <taxon>Bacteroidota</taxon>
        <taxon>Bacteroidia</taxon>
        <taxon>Bacteroidales</taxon>
        <taxon>Prevotellaceae</taxon>
        <taxon>Segatella</taxon>
    </lineage>
</organism>
<feature type="chain" id="PRO_5043733767" evidence="1">
    <location>
        <begin position="27"/>
        <end position="462"/>
    </location>
</feature>
<protein>
    <submittedName>
        <fullName evidence="2">Uncharacterized protein</fullName>
    </submittedName>
</protein>